<evidence type="ECO:0000313" key="2">
    <source>
        <dbReference type="EMBL" id="NVI08951.1"/>
    </source>
</evidence>
<dbReference type="Proteomes" id="UP000821598">
    <property type="component" value="Unassembled WGS sequence"/>
</dbReference>
<accession>A0ABX2NWQ8</accession>
<gene>
    <name evidence="2" type="ORF">FSB64_35570</name>
</gene>
<feature type="compositionally biased region" description="Basic and acidic residues" evidence="1">
    <location>
        <begin position="41"/>
        <end position="62"/>
    </location>
</feature>
<proteinExistence type="predicted"/>
<reference evidence="2 3" key="1">
    <citation type="submission" date="2019-08" db="EMBL/GenBank/DDBJ databases">
        <title>Paraburkholderia simonii sp. nov. and P. youngii sp. nov. Brazilian and Mexican Mimosa-associated rhizobia.</title>
        <authorList>
            <person name="Mavima L."/>
            <person name="Beukes C.W."/>
            <person name="Palmer M."/>
            <person name="De Meyer S.E."/>
            <person name="James E.K."/>
            <person name="Maluk M."/>
            <person name="Avontuur J.R."/>
            <person name="Chan W.Y."/>
            <person name="Venter S.N."/>
            <person name="Steenkamp E.T."/>
        </authorList>
    </citation>
    <scope>NUCLEOTIDE SEQUENCE [LARGE SCALE GENOMIC DNA]</scope>
    <source>
        <strain evidence="2 3">JPY454</strain>
    </source>
</reference>
<dbReference type="RefSeq" id="WP_176369436.1">
    <property type="nucleotide sequence ID" value="NZ_JBNDKW010000001.1"/>
</dbReference>
<evidence type="ECO:0000256" key="1">
    <source>
        <dbReference type="SAM" id="MobiDB-lite"/>
    </source>
</evidence>
<dbReference type="EMBL" id="VOMC01000059">
    <property type="protein sequence ID" value="NVI08951.1"/>
    <property type="molecule type" value="Genomic_DNA"/>
</dbReference>
<evidence type="ECO:0000313" key="3">
    <source>
        <dbReference type="Proteomes" id="UP000821598"/>
    </source>
</evidence>
<protein>
    <submittedName>
        <fullName evidence="2">Uncharacterized protein</fullName>
    </submittedName>
</protein>
<keyword evidence="3" id="KW-1185">Reference proteome</keyword>
<organism evidence="2 3">
    <name type="scientific">Paraburkholderia youngii</name>
    <dbReference type="NCBI Taxonomy" id="2782701"/>
    <lineage>
        <taxon>Bacteria</taxon>
        <taxon>Pseudomonadati</taxon>
        <taxon>Pseudomonadota</taxon>
        <taxon>Betaproteobacteria</taxon>
        <taxon>Burkholderiales</taxon>
        <taxon>Burkholderiaceae</taxon>
        <taxon>Paraburkholderia</taxon>
    </lineage>
</organism>
<feature type="region of interest" description="Disordered" evidence="1">
    <location>
        <begin position="1"/>
        <end position="62"/>
    </location>
</feature>
<sequence>MAVESDGSVHQNPHGNMDETLLAKGKDHPEQGPYAPQTRPRRSDLEPAKDPARPRPKRDPQG</sequence>
<comment type="caution">
    <text evidence="2">The sequence shown here is derived from an EMBL/GenBank/DDBJ whole genome shotgun (WGS) entry which is preliminary data.</text>
</comment>
<name>A0ABX2NWQ8_9BURK</name>